<evidence type="ECO:0008006" key="4">
    <source>
        <dbReference type="Google" id="ProtNLM"/>
    </source>
</evidence>
<name>B8I3Z7_RUMCH</name>
<gene>
    <name evidence="2" type="ordered locus">Ccel_2085</name>
</gene>
<proteinExistence type="predicted"/>
<dbReference type="EMBL" id="CP001348">
    <property type="protein sequence ID" value="ACL76430.1"/>
    <property type="molecule type" value="Genomic_DNA"/>
</dbReference>
<protein>
    <recommendedName>
        <fullName evidence="4">DUF4363 domain-containing protein</fullName>
    </recommendedName>
</protein>
<evidence type="ECO:0000313" key="2">
    <source>
        <dbReference type="EMBL" id="ACL76430.1"/>
    </source>
</evidence>
<dbReference type="Proteomes" id="UP000001349">
    <property type="component" value="Chromosome"/>
</dbReference>
<keyword evidence="1" id="KW-1133">Transmembrane helix</keyword>
<dbReference type="InterPro" id="IPR025373">
    <property type="entry name" value="DUF4363"/>
</dbReference>
<dbReference type="HOGENOM" id="CLU_156635_0_0_9"/>
<accession>B8I3Z7</accession>
<dbReference type="Pfam" id="PF14276">
    <property type="entry name" value="DUF4363"/>
    <property type="match status" value="1"/>
</dbReference>
<keyword evidence="1" id="KW-0812">Transmembrane</keyword>
<keyword evidence="1" id="KW-0472">Membrane</keyword>
<organism evidence="2 3">
    <name type="scientific">Ruminiclostridium cellulolyticum (strain ATCC 35319 / DSM 5812 / JCM 6584 / H10)</name>
    <name type="common">Clostridium cellulolyticum</name>
    <dbReference type="NCBI Taxonomy" id="394503"/>
    <lineage>
        <taxon>Bacteria</taxon>
        <taxon>Bacillati</taxon>
        <taxon>Bacillota</taxon>
        <taxon>Clostridia</taxon>
        <taxon>Eubacteriales</taxon>
        <taxon>Oscillospiraceae</taxon>
        <taxon>Ruminiclostridium</taxon>
    </lineage>
</organism>
<reference evidence="2 3" key="1">
    <citation type="submission" date="2009-01" db="EMBL/GenBank/DDBJ databases">
        <title>Complete sequence of Clostridium cellulolyticum H10.</title>
        <authorList>
            <consortium name="US DOE Joint Genome Institute"/>
            <person name="Lucas S."/>
            <person name="Copeland A."/>
            <person name="Lapidus A."/>
            <person name="Glavina del Rio T."/>
            <person name="Dalin E."/>
            <person name="Tice H."/>
            <person name="Bruce D."/>
            <person name="Goodwin L."/>
            <person name="Pitluck S."/>
            <person name="Chertkov O."/>
            <person name="Saunders E."/>
            <person name="Brettin T."/>
            <person name="Detter J.C."/>
            <person name="Han C."/>
            <person name="Larimer F."/>
            <person name="Land M."/>
            <person name="Hauser L."/>
            <person name="Kyrpides N."/>
            <person name="Ivanova N."/>
            <person name="Zhou J."/>
            <person name="Richardson P."/>
        </authorList>
    </citation>
    <scope>NUCLEOTIDE SEQUENCE [LARGE SCALE GENOMIC DNA]</scope>
    <source>
        <strain evidence="3">ATCC 35319 / DSM 5812 / JCM 6584 / H10</strain>
    </source>
</reference>
<sequence>MSNNAKIVTVVVSLVLVIIISGVLTLSYLNRSCEKLEKTVTSAGLFIQSKQWDSAEKLLNDFESDWNKTKYSWAILLDHFEIDNIDNSYTKTKKYVESKDYPSALAELEALKEYIKHIPKKESFSLENIM</sequence>
<dbReference type="KEGG" id="cce:Ccel_2085"/>
<evidence type="ECO:0000313" key="3">
    <source>
        <dbReference type="Proteomes" id="UP000001349"/>
    </source>
</evidence>
<dbReference type="eggNOG" id="ENOG5032ZJH">
    <property type="taxonomic scope" value="Bacteria"/>
</dbReference>
<feature type="transmembrane region" description="Helical" evidence="1">
    <location>
        <begin position="7"/>
        <end position="29"/>
    </location>
</feature>
<evidence type="ECO:0000256" key="1">
    <source>
        <dbReference type="SAM" id="Phobius"/>
    </source>
</evidence>
<keyword evidence="3" id="KW-1185">Reference proteome</keyword>
<dbReference type="AlphaFoldDB" id="B8I3Z7"/>
<dbReference type="STRING" id="394503.Ccel_2085"/>
<dbReference type="OrthoDB" id="3034917at2"/>